<dbReference type="InterPro" id="IPR016181">
    <property type="entry name" value="Acyl_CoA_acyltransferase"/>
</dbReference>
<evidence type="ECO:0000256" key="1">
    <source>
        <dbReference type="ARBA" id="ARBA00022679"/>
    </source>
</evidence>
<evidence type="ECO:0000259" key="3">
    <source>
        <dbReference type="PROSITE" id="PS51186"/>
    </source>
</evidence>
<dbReference type="Gene3D" id="3.40.630.30">
    <property type="match status" value="1"/>
</dbReference>
<feature type="domain" description="N-acetyltransferase" evidence="3">
    <location>
        <begin position="1"/>
        <end position="137"/>
    </location>
</feature>
<dbReference type="GO" id="GO:0016747">
    <property type="term" value="F:acyltransferase activity, transferring groups other than amino-acyl groups"/>
    <property type="evidence" value="ECO:0007669"/>
    <property type="project" value="InterPro"/>
</dbReference>
<sequence length="137" mass="14889">MRIAQVTDLTAPFAIRTEVFVGEQGVTPAEEIDGMDDACLHWLATDEEGPVATLRVRVMGDTAKIQRVAVLPRARGTGVGAALMRHVMDELRASGLRRATLGAQTHAMGFYARLGFVARGPTYDDAGIPHRDMDRDL</sequence>
<evidence type="ECO:0000313" key="4">
    <source>
        <dbReference type="EMBL" id="CTQ32646.1"/>
    </source>
</evidence>
<dbReference type="InterPro" id="IPR000182">
    <property type="entry name" value="GNAT_dom"/>
</dbReference>
<dbReference type="SUPFAM" id="SSF55729">
    <property type="entry name" value="Acyl-CoA N-acyltransferases (Nat)"/>
    <property type="match status" value="1"/>
</dbReference>
<dbReference type="PANTHER" id="PTHR43877">
    <property type="entry name" value="AMINOALKYLPHOSPHONATE N-ACETYLTRANSFERASE-RELATED-RELATED"/>
    <property type="match status" value="1"/>
</dbReference>
<organism evidence="4 5">
    <name type="scientific">Jannaschia rubra</name>
    <dbReference type="NCBI Taxonomy" id="282197"/>
    <lineage>
        <taxon>Bacteria</taxon>
        <taxon>Pseudomonadati</taxon>
        <taxon>Pseudomonadota</taxon>
        <taxon>Alphaproteobacteria</taxon>
        <taxon>Rhodobacterales</taxon>
        <taxon>Roseobacteraceae</taxon>
        <taxon>Jannaschia</taxon>
    </lineage>
</organism>
<dbReference type="Pfam" id="PF13673">
    <property type="entry name" value="Acetyltransf_10"/>
    <property type="match status" value="1"/>
</dbReference>
<dbReference type="EC" id="2.3.1.-" evidence="4"/>
<protein>
    <submittedName>
        <fullName evidence="4">Putative N-acetyltransferase YjcF</fullName>
        <ecNumber evidence="4">2.3.1.-</ecNumber>
    </submittedName>
</protein>
<dbReference type="AlphaFoldDB" id="A0A0M6XNC3"/>
<accession>A0A0M6XNC3</accession>
<reference evidence="4 5" key="1">
    <citation type="submission" date="2015-07" db="EMBL/GenBank/DDBJ databases">
        <authorList>
            <person name="Noorani M."/>
        </authorList>
    </citation>
    <scope>NUCLEOTIDE SEQUENCE [LARGE SCALE GENOMIC DNA]</scope>
    <source>
        <strain evidence="4 5">CECT 5088</strain>
    </source>
</reference>
<dbReference type="EMBL" id="CXPG01000014">
    <property type="protein sequence ID" value="CTQ32646.1"/>
    <property type="molecule type" value="Genomic_DNA"/>
</dbReference>
<keyword evidence="5" id="KW-1185">Reference proteome</keyword>
<dbReference type="OrthoDB" id="9796171at2"/>
<dbReference type="PROSITE" id="PS51186">
    <property type="entry name" value="GNAT"/>
    <property type="match status" value="1"/>
</dbReference>
<keyword evidence="2 4" id="KW-0012">Acyltransferase</keyword>
<gene>
    <name evidence="4" type="primary">yjcF</name>
    <name evidence="4" type="ORF">JAN5088_01417</name>
</gene>
<dbReference type="CDD" id="cd04301">
    <property type="entry name" value="NAT_SF"/>
    <property type="match status" value="1"/>
</dbReference>
<evidence type="ECO:0000256" key="2">
    <source>
        <dbReference type="ARBA" id="ARBA00023315"/>
    </source>
</evidence>
<dbReference type="RefSeq" id="WP_055682083.1">
    <property type="nucleotide sequence ID" value="NZ_CXPG01000014.1"/>
</dbReference>
<dbReference type="InterPro" id="IPR050832">
    <property type="entry name" value="Bact_Acetyltransf"/>
</dbReference>
<keyword evidence="1 4" id="KW-0808">Transferase</keyword>
<dbReference type="Proteomes" id="UP000048908">
    <property type="component" value="Unassembled WGS sequence"/>
</dbReference>
<name>A0A0M6XNC3_9RHOB</name>
<dbReference type="STRING" id="282197.SAMN04488517_101580"/>
<evidence type="ECO:0000313" key="5">
    <source>
        <dbReference type="Proteomes" id="UP000048908"/>
    </source>
</evidence>
<proteinExistence type="predicted"/>